<organism evidence="4 5">
    <name type="scientific">Saprolegnia diclina (strain VS20)</name>
    <dbReference type="NCBI Taxonomy" id="1156394"/>
    <lineage>
        <taxon>Eukaryota</taxon>
        <taxon>Sar</taxon>
        <taxon>Stramenopiles</taxon>
        <taxon>Oomycota</taxon>
        <taxon>Saprolegniomycetes</taxon>
        <taxon>Saprolegniales</taxon>
        <taxon>Saprolegniaceae</taxon>
        <taxon>Saprolegnia</taxon>
    </lineage>
</organism>
<name>T0S4Z6_SAPDV</name>
<dbReference type="PANTHER" id="PTHR32083">
    <property type="entry name" value="CILIA AND FLAGELLA-ASSOCIATED PROTEIN 58-RELATED"/>
    <property type="match status" value="1"/>
</dbReference>
<feature type="compositionally biased region" description="Low complexity" evidence="3">
    <location>
        <begin position="1121"/>
        <end position="1132"/>
    </location>
</feature>
<feature type="coiled-coil region" evidence="2">
    <location>
        <begin position="732"/>
        <end position="797"/>
    </location>
</feature>
<dbReference type="VEuPathDB" id="FungiDB:SDRG_02827"/>
<feature type="compositionally biased region" description="Low complexity" evidence="3">
    <location>
        <begin position="316"/>
        <end position="328"/>
    </location>
</feature>
<dbReference type="RefSeq" id="XP_008606652.1">
    <property type="nucleotide sequence ID" value="XM_008608430.1"/>
</dbReference>
<feature type="region of interest" description="Disordered" evidence="3">
    <location>
        <begin position="316"/>
        <end position="341"/>
    </location>
</feature>
<feature type="coiled-coil region" evidence="2">
    <location>
        <begin position="577"/>
        <end position="689"/>
    </location>
</feature>
<feature type="region of interest" description="Disordered" evidence="3">
    <location>
        <begin position="1109"/>
        <end position="1132"/>
    </location>
</feature>
<dbReference type="OrthoDB" id="75141at2759"/>
<sequence>MTGGRPGDRGAASRSNSLRGPAPYLHSAREEQLYKLVSDLSEACRQDNNANALRDMHLIENLEKSAKDILSHRSNNNSSMIEDKRRRLSVERNANSDDEGARLGRDRSAPQPTAPTRYNMPTFFSRSNLGPSMRGPPAKPARPPARSNGMAAFDDDDDDDHIPDYASRETAINARDALCSLDALSTDELDMLGSSSAYGDGKRMNDDEDIESIMNHAKGSVLNQYGPPSPYGQPQKPRANSREIFRQTTVDAKSRKATTAPTKTSSQSMVQQRSATFLDTPKKTSDGNWKEGGDYVYTHLGSKIFGKATKDKLISVSSSSLGPRSKPSFADPKLSEVASPQAKVSLMGRSTGSGDSYGGSESDEGYLPLRGYQYQKEATSSDTRRLDVLERDRNALQERLRTMEADFAAKIAALEASVVEKEARCVSLSDQVMTANAATEALKLEVVANDATWQTQFEAAHASLEATVARLEKEKHALLSRLETYEPKRPSSVNLFAQRIIWHLKEILREDEADTASASSELSEEARAKATRVAALVNRFEKSNAQVQANFAQQLRHDIKTIGIRAFEEHPENVASKTKLLDTIAELQAQLRDQSRAMDALAEEAKTQQSQLEMALQTAMERDADVMDLESQIQRLAQTNDAAANAAHDATLVLLKDKTSQLTEAHTAVTQLEAEVATLHEHVAQLTSAVAAREKDLSAARAALVSATSDSNEANHVAELTQALETATQAHATQLRAASTKAQDEIASLKARIVALSKTSSTDAAASDALTAAKTKIAAQEAELSTLEATIEDLRRQLEDALAPTINPMPADECVKRVRFEDDVLKSAESTSTVHLQHILKKRDEELHDLKTELYERACDVNALRAEVLGKTETIEHLSKKLAAKTNPSLDKPAPTSTMLVAANPQTTSMLLANPDMAKMEMFLFNSLCAKQQEVDDLLVELDRREEAVRAVCAAEIEALQAEVKVLEERYTEMSTALKLAHEQQSHLETETEMQLKSIENKQKQIKSLISLMAEKEAELAELDEALAIAEMQVEHLKAQYHVTFTIEQEEAFATAYEEGGRMSSFSMKAGRESFAERGKFFERMSLHMDDSDFEIEDLAPFRSRASSTNSLLSDKGTKPSTSSTSAGLNSAAAALSATSSKPFEDDMEYGSPRFSCLSYGSARDSNISVTEWDPEF</sequence>
<proteinExistence type="predicted"/>
<feature type="region of interest" description="Disordered" evidence="3">
    <location>
        <begin position="70"/>
        <end position="158"/>
    </location>
</feature>
<feature type="region of interest" description="Disordered" evidence="3">
    <location>
        <begin position="1"/>
        <end position="26"/>
    </location>
</feature>
<accession>T0S4Z6</accession>
<feature type="coiled-coil region" evidence="2">
    <location>
        <begin position="950"/>
        <end position="1040"/>
    </location>
</feature>
<evidence type="ECO:0000256" key="2">
    <source>
        <dbReference type="SAM" id="Coils"/>
    </source>
</evidence>
<feature type="compositionally biased region" description="Basic and acidic residues" evidence="3">
    <location>
        <begin position="81"/>
        <end position="90"/>
    </location>
</feature>
<dbReference type="OMA" id="LRDMHLI"/>
<feature type="compositionally biased region" description="Basic and acidic residues" evidence="3">
    <location>
        <begin position="99"/>
        <end position="108"/>
    </location>
</feature>
<evidence type="ECO:0000313" key="4">
    <source>
        <dbReference type="EMBL" id="EQC40178.1"/>
    </source>
</evidence>
<evidence type="ECO:0000313" key="5">
    <source>
        <dbReference type="Proteomes" id="UP000030762"/>
    </source>
</evidence>
<keyword evidence="5" id="KW-1185">Reference proteome</keyword>
<feature type="region of interest" description="Disordered" evidence="3">
    <location>
        <begin position="220"/>
        <end position="274"/>
    </location>
</feature>
<keyword evidence="1 2" id="KW-0175">Coiled coil</keyword>
<dbReference type="STRING" id="1156394.T0S4Z6"/>
<feature type="region of interest" description="Disordered" evidence="3">
    <location>
        <begin position="1157"/>
        <end position="1177"/>
    </location>
</feature>
<dbReference type="InParanoid" id="T0S4Z6"/>
<dbReference type="Proteomes" id="UP000030762">
    <property type="component" value="Unassembled WGS sequence"/>
</dbReference>
<dbReference type="EMBL" id="JH767137">
    <property type="protein sequence ID" value="EQC40178.1"/>
    <property type="molecule type" value="Genomic_DNA"/>
</dbReference>
<dbReference type="PANTHER" id="PTHR32083:SF48">
    <property type="entry name" value="TRANS-GOLGI NETWORK-LOCALIZED SYP41-INTERACTING PROTEIN 1"/>
    <property type="match status" value="1"/>
</dbReference>
<feature type="compositionally biased region" description="Polar residues" evidence="3">
    <location>
        <begin position="246"/>
        <end position="274"/>
    </location>
</feature>
<gene>
    <name evidence="4" type="ORF">SDRG_02827</name>
</gene>
<reference evidence="4 5" key="1">
    <citation type="submission" date="2012-04" db="EMBL/GenBank/DDBJ databases">
        <title>The Genome Sequence of Saprolegnia declina VS20.</title>
        <authorList>
            <consortium name="The Broad Institute Genome Sequencing Platform"/>
            <person name="Russ C."/>
            <person name="Nusbaum C."/>
            <person name="Tyler B."/>
            <person name="van West P."/>
            <person name="Dieguez-Uribeondo J."/>
            <person name="de Bruijn I."/>
            <person name="Tripathy S."/>
            <person name="Jiang R."/>
            <person name="Young S.K."/>
            <person name="Zeng Q."/>
            <person name="Gargeya S."/>
            <person name="Fitzgerald M."/>
            <person name="Haas B."/>
            <person name="Abouelleil A."/>
            <person name="Alvarado L."/>
            <person name="Arachchi H.M."/>
            <person name="Berlin A."/>
            <person name="Chapman S.B."/>
            <person name="Goldberg J."/>
            <person name="Griggs A."/>
            <person name="Gujja S."/>
            <person name="Hansen M."/>
            <person name="Howarth C."/>
            <person name="Imamovic A."/>
            <person name="Larimer J."/>
            <person name="McCowen C."/>
            <person name="Montmayeur A."/>
            <person name="Murphy C."/>
            <person name="Neiman D."/>
            <person name="Pearson M."/>
            <person name="Priest M."/>
            <person name="Roberts A."/>
            <person name="Saif S."/>
            <person name="Shea T."/>
            <person name="Sisk P."/>
            <person name="Sykes S."/>
            <person name="Wortman J."/>
            <person name="Nusbaum C."/>
            <person name="Birren B."/>
        </authorList>
    </citation>
    <scope>NUCLEOTIDE SEQUENCE [LARGE SCALE GENOMIC DNA]</scope>
    <source>
        <strain evidence="4 5">VS20</strain>
    </source>
</reference>
<dbReference type="AlphaFoldDB" id="T0S4Z6"/>
<protein>
    <submittedName>
        <fullName evidence="4">Uncharacterized protein</fullName>
    </submittedName>
</protein>
<dbReference type="GeneID" id="19943554"/>
<dbReference type="GO" id="GO:0005856">
    <property type="term" value="C:cytoskeleton"/>
    <property type="evidence" value="ECO:0007669"/>
    <property type="project" value="TreeGrafter"/>
</dbReference>
<evidence type="ECO:0000256" key="1">
    <source>
        <dbReference type="ARBA" id="ARBA00023054"/>
    </source>
</evidence>
<feature type="coiled-coil region" evidence="2">
    <location>
        <begin position="386"/>
        <end position="481"/>
    </location>
</feature>
<evidence type="ECO:0000256" key="3">
    <source>
        <dbReference type="SAM" id="MobiDB-lite"/>
    </source>
</evidence>